<gene>
    <name evidence="1" type="ORF">KN1_13190</name>
</gene>
<keyword evidence="2" id="KW-1185">Reference proteome</keyword>
<evidence type="ECO:0000313" key="2">
    <source>
        <dbReference type="Proteomes" id="UP000825123"/>
    </source>
</evidence>
<sequence>MLVFSPHVEKHKGDIKKYLNKLNCDVDPFSREVMSFLENLKGTPQVPNKLLGEVERWRVILHFTPCAKIRFVIARRGGELVLVTAHPDPDAENYVEFTGQG</sequence>
<dbReference type="GeneID" id="66163048"/>
<dbReference type="Proteomes" id="UP000825123">
    <property type="component" value="Chromosome"/>
</dbReference>
<evidence type="ECO:0000313" key="1">
    <source>
        <dbReference type="EMBL" id="BCU70022.1"/>
    </source>
</evidence>
<proteinExistence type="predicted"/>
<dbReference type="EMBL" id="AP024597">
    <property type="protein sequence ID" value="BCU70022.1"/>
    <property type="molecule type" value="Genomic_DNA"/>
</dbReference>
<reference evidence="1 2" key="1">
    <citation type="submission" date="2021-04" db="EMBL/GenBank/DDBJ databases">
        <title>Complete genome sequence of Stygiolobus sp. KN-1.</title>
        <authorList>
            <person name="Nakamura K."/>
            <person name="Sakai H."/>
            <person name="Kurosawa N."/>
        </authorList>
    </citation>
    <scope>NUCLEOTIDE SEQUENCE [LARGE SCALE GENOMIC DNA]</scope>
    <source>
        <strain evidence="1 2">KN-1</strain>
    </source>
</reference>
<name>A0A8D5ZJC4_9CREN</name>
<protein>
    <submittedName>
        <fullName evidence="1">Uncharacterized protein</fullName>
    </submittedName>
</protein>
<accession>A0A8D5ZJC4</accession>
<dbReference type="AlphaFoldDB" id="A0A8D5ZJC4"/>
<dbReference type="RefSeq" id="WP_221290212.1">
    <property type="nucleotide sequence ID" value="NZ_AP024597.1"/>
</dbReference>
<dbReference type="KEGG" id="csty:KN1_13190"/>
<organism evidence="1 2">
    <name type="scientific">Stygiolobus caldivivus</name>
    <dbReference type="NCBI Taxonomy" id="2824673"/>
    <lineage>
        <taxon>Archaea</taxon>
        <taxon>Thermoproteota</taxon>
        <taxon>Thermoprotei</taxon>
        <taxon>Sulfolobales</taxon>
        <taxon>Sulfolobaceae</taxon>
        <taxon>Stygiolobus</taxon>
    </lineage>
</organism>